<evidence type="ECO:0000313" key="2">
    <source>
        <dbReference type="Proteomes" id="UP001152795"/>
    </source>
</evidence>
<sequence length="270" mass="31031">MFIMTRGYWFEILLVFILNYPVSSNSVKINCTHLQLQSKVPKPQLKYMLNGQVHVIWQEKTSGFNYTAYSCHTSLMSFLNIPYPNSCPQFHPIVSCNVTRDVHQCSMEVSQYIEYTVYLSADHQGCQLRGGEVKIRPSLSIAYPGPVPKLNVYSKNNDLIIEWIKASGQRVRYVRLLYSLRCQKLEKLVSKPYYCCIQVRLPYGISPYYSEVCKTSQSTGITSNIQCDDTHECKKAEVQNLSDFSGDLMPDDSDWPNSPLAMLLYVEKQQ</sequence>
<dbReference type="Proteomes" id="UP001152795">
    <property type="component" value="Unassembled WGS sequence"/>
</dbReference>
<proteinExistence type="predicted"/>
<organism evidence="1 2">
    <name type="scientific">Paramuricea clavata</name>
    <name type="common">Red gorgonian</name>
    <name type="synonym">Violescent sea-whip</name>
    <dbReference type="NCBI Taxonomy" id="317549"/>
    <lineage>
        <taxon>Eukaryota</taxon>
        <taxon>Metazoa</taxon>
        <taxon>Cnidaria</taxon>
        <taxon>Anthozoa</taxon>
        <taxon>Octocorallia</taxon>
        <taxon>Malacalcyonacea</taxon>
        <taxon>Plexauridae</taxon>
        <taxon>Paramuricea</taxon>
    </lineage>
</organism>
<dbReference type="AlphaFoldDB" id="A0A6S7H3L3"/>
<gene>
    <name evidence="1" type="ORF">PACLA_8A032708</name>
</gene>
<protein>
    <submittedName>
        <fullName evidence="1">Uncharacterized protein</fullName>
    </submittedName>
</protein>
<evidence type="ECO:0000313" key="1">
    <source>
        <dbReference type="EMBL" id="CAB3990911.1"/>
    </source>
</evidence>
<dbReference type="EMBL" id="CACRXK020001751">
    <property type="protein sequence ID" value="CAB3990911.1"/>
    <property type="molecule type" value="Genomic_DNA"/>
</dbReference>
<reference evidence="1" key="1">
    <citation type="submission" date="2020-04" db="EMBL/GenBank/DDBJ databases">
        <authorList>
            <person name="Alioto T."/>
            <person name="Alioto T."/>
            <person name="Gomez Garrido J."/>
        </authorList>
    </citation>
    <scope>NUCLEOTIDE SEQUENCE</scope>
    <source>
        <strain evidence="1">A484AB</strain>
    </source>
</reference>
<comment type="caution">
    <text evidence="1">The sequence shown here is derived from an EMBL/GenBank/DDBJ whole genome shotgun (WGS) entry which is preliminary data.</text>
</comment>
<accession>A0A6S7H3L3</accession>
<keyword evidence="2" id="KW-1185">Reference proteome</keyword>
<name>A0A6S7H3L3_PARCT</name>